<feature type="binding site" evidence="8">
    <location>
        <begin position="226"/>
        <end position="227"/>
    </location>
    <ligand>
        <name>substrate</name>
    </ligand>
</feature>
<dbReference type="EMBL" id="FMUX01000010">
    <property type="protein sequence ID" value="SCY48984.1"/>
    <property type="molecule type" value="Genomic_DNA"/>
</dbReference>
<evidence type="ECO:0000256" key="6">
    <source>
        <dbReference type="ARBA" id="ARBA00023235"/>
    </source>
</evidence>
<dbReference type="HAMAP" id="MF_00197">
    <property type="entry name" value="DAP_epimerase"/>
    <property type="match status" value="1"/>
</dbReference>
<feature type="binding site" evidence="8">
    <location>
        <position position="165"/>
    </location>
    <ligand>
        <name>substrate</name>
    </ligand>
</feature>
<dbReference type="InterPro" id="IPR018510">
    <property type="entry name" value="DAP_epimerase_AS"/>
</dbReference>
<comment type="caution">
    <text evidence="8">Lacks conserved residue(s) required for the propagation of feature annotation.</text>
</comment>
<dbReference type="InterPro" id="IPR001653">
    <property type="entry name" value="DAP_epimerase_DapF"/>
</dbReference>
<dbReference type="PANTHER" id="PTHR31689:SF0">
    <property type="entry name" value="DIAMINOPIMELATE EPIMERASE"/>
    <property type="match status" value="1"/>
</dbReference>
<dbReference type="Proteomes" id="UP000198870">
    <property type="component" value="Unassembled WGS sequence"/>
</dbReference>
<evidence type="ECO:0000256" key="5">
    <source>
        <dbReference type="ARBA" id="ARBA00023154"/>
    </source>
</evidence>
<evidence type="ECO:0000256" key="4">
    <source>
        <dbReference type="ARBA" id="ARBA00022605"/>
    </source>
</evidence>
<protein>
    <recommendedName>
        <fullName evidence="3 8">Diaminopimelate epimerase</fullName>
        <shortName evidence="8">DAP epimerase</shortName>
        <ecNumber evidence="3 8">5.1.1.7</ecNumber>
    </recommendedName>
    <alternativeName>
        <fullName evidence="8">PLP-independent amino acid racemase</fullName>
    </alternativeName>
</protein>
<keyword evidence="6 8" id="KW-0413">Isomerase</keyword>
<proteinExistence type="inferred from homology"/>
<feature type="binding site" evidence="8">
    <location>
        <begin position="216"/>
        <end position="217"/>
    </location>
    <ligand>
        <name>substrate</name>
    </ligand>
</feature>
<dbReference type="OrthoDB" id="9805408at2"/>
<comment type="similarity">
    <text evidence="2 8">Belongs to the diaminopimelate epimerase family.</text>
</comment>
<organism evidence="10 11">
    <name type="scientific">Desulfoluna spongiiphila</name>
    <dbReference type="NCBI Taxonomy" id="419481"/>
    <lineage>
        <taxon>Bacteria</taxon>
        <taxon>Pseudomonadati</taxon>
        <taxon>Thermodesulfobacteriota</taxon>
        <taxon>Desulfobacteria</taxon>
        <taxon>Desulfobacterales</taxon>
        <taxon>Desulfolunaceae</taxon>
        <taxon>Desulfoluna</taxon>
    </lineage>
</organism>
<gene>
    <name evidence="8" type="primary">dapF</name>
    <name evidence="10" type="ORF">SAMN05216233_11067</name>
</gene>
<evidence type="ECO:0000256" key="9">
    <source>
        <dbReference type="PROSITE-ProRule" id="PRU10125"/>
    </source>
</evidence>
<comment type="catalytic activity">
    <reaction evidence="7 8">
        <text>(2S,6S)-2,6-diaminopimelate = meso-2,6-diaminopimelate</text>
        <dbReference type="Rhea" id="RHEA:15393"/>
        <dbReference type="ChEBI" id="CHEBI:57609"/>
        <dbReference type="ChEBI" id="CHEBI:57791"/>
        <dbReference type="EC" id="5.1.1.7"/>
    </reaction>
</comment>
<evidence type="ECO:0000256" key="2">
    <source>
        <dbReference type="ARBA" id="ARBA00010219"/>
    </source>
</evidence>
<reference evidence="10 11" key="1">
    <citation type="submission" date="2016-10" db="EMBL/GenBank/DDBJ databases">
        <authorList>
            <person name="de Groot N.N."/>
        </authorList>
    </citation>
    <scope>NUCLEOTIDE SEQUENCE [LARGE SCALE GENOMIC DNA]</scope>
    <source>
        <strain evidence="10 11">AA1</strain>
    </source>
</reference>
<comment type="subcellular location">
    <subcellularLocation>
        <location evidence="8">Cytoplasm</location>
    </subcellularLocation>
</comment>
<dbReference type="Pfam" id="PF01678">
    <property type="entry name" value="DAP_epimerase"/>
    <property type="match status" value="2"/>
</dbReference>
<evidence type="ECO:0000313" key="10">
    <source>
        <dbReference type="EMBL" id="SCY48984.1"/>
    </source>
</evidence>
<comment type="function">
    <text evidence="8">Catalyzes the stereoinversion of LL-2,6-diaminopimelate (L,L-DAP) to meso-diaminopimelate (meso-DAP), a precursor of L-lysine and an essential component of the bacterial peptidoglycan.</text>
</comment>
<keyword evidence="8" id="KW-0963">Cytoplasm</keyword>
<dbReference type="EC" id="5.1.1.7" evidence="3 8"/>
<comment type="pathway">
    <text evidence="1 8">Amino-acid biosynthesis; L-lysine biosynthesis via DAP pathway; DL-2,6-diaminopimelate from LL-2,6-diaminopimelate: step 1/1.</text>
</comment>
<dbReference type="PANTHER" id="PTHR31689">
    <property type="entry name" value="DIAMINOPIMELATE EPIMERASE, CHLOROPLASTIC"/>
    <property type="match status" value="1"/>
</dbReference>
<dbReference type="GO" id="GO:0005829">
    <property type="term" value="C:cytosol"/>
    <property type="evidence" value="ECO:0007669"/>
    <property type="project" value="TreeGrafter"/>
</dbReference>
<accession>A0A1G5GBW3</accession>
<sequence>MVLDFAKMEGIGNDFVLLDDMDGALGAMGYPALARKLCDRRFGVGADGIILALPSDACDIGFRIFNSDGSEAEMCGNGMRCFAAFVNDRGLLAGTRFTVETKAGTIVPEIIEATRDGVTRVCVDMGEPVLSPRKIPFDVEGERAVSVPLTADDREYAVTAVSMGNPHAVIVVDRLTGDEPTTFGPSIETHPLFPLKTNVEFVEVVSSSEVKMRVWERGAGETLACGTGACATAVATNLLGLTGREVKVGLKGGDLIIAWNESDNHILKTGPATLVFEGRVTV</sequence>
<dbReference type="SUPFAM" id="SSF54506">
    <property type="entry name" value="Diaminopimelate epimerase-like"/>
    <property type="match status" value="2"/>
</dbReference>
<feature type="active site" evidence="9">
    <location>
        <position position="75"/>
    </location>
</feature>
<dbReference type="RefSeq" id="WP_092211347.1">
    <property type="nucleotide sequence ID" value="NZ_FMUX01000010.1"/>
</dbReference>
<feature type="binding site" evidence="8">
    <location>
        <position position="198"/>
    </location>
    <ligand>
        <name>substrate</name>
    </ligand>
</feature>
<feature type="binding site" evidence="8">
    <location>
        <position position="66"/>
    </location>
    <ligand>
        <name>substrate</name>
    </ligand>
</feature>
<feature type="site" description="Could be important to modulate the pK values of the two catalytic cysteine residues" evidence="8">
    <location>
        <position position="167"/>
    </location>
</feature>
<feature type="binding site" evidence="8">
    <location>
        <position position="13"/>
    </location>
    <ligand>
        <name>substrate</name>
    </ligand>
</feature>
<dbReference type="AlphaFoldDB" id="A0A1G5GBW3"/>
<evidence type="ECO:0000313" key="11">
    <source>
        <dbReference type="Proteomes" id="UP000198870"/>
    </source>
</evidence>
<evidence type="ECO:0000256" key="7">
    <source>
        <dbReference type="ARBA" id="ARBA00051712"/>
    </source>
</evidence>
<feature type="active site" description="Proton acceptor" evidence="8">
    <location>
        <position position="225"/>
    </location>
</feature>
<dbReference type="NCBIfam" id="TIGR00652">
    <property type="entry name" value="DapF"/>
    <property type="match status" value="1"/>
</dbReference>
<feature type="binding site" evidence="8">
    <location>
        <begin position="76"/>
        <end position="77"/>
    </location>
    <ligand>
        <name>substrate</name>
    </ligand>
</feature>
<dbReference type="GO" id="GO:0008837">
    <property type="term" value="F:diaminopimelate epimerase activity"/>
    <property type="evidence" value="ECO:0007669"/>
    <property type="project" value="UniProtKB-UniRule"/>
</dbReference>
<evidence type="ECO:0000256" key="3">
    <source>
        <dbReference type="ARBA" id="ARBA00013080"/>
    </source>
</evidence>
<comment type="subunit">
    <text evidence="8">Homodimer.</text>
</comment>
<dbReference type="STRING" id="419481.SAMN05216233_11067"/>
<feature type="active site" description="Proton donor" evidence="8">
    <location>
        <position position="75"/>
    </location>
</feature>
<dbReference type="PROSITE" id="PS01326">
    <property type="entry name" value="DAP_EPIMERASE"/>
    <property type="match status" value="1"/>
</dbReference>
<name>A0A1G5GBW3_9BACT</name>
<keyword evidence="11" id="KW-1185">Reference proteome</keyword>
<evidence type="ECO:0000256" key="1">
    <source>
        <dbReference type="ARBA" id="ARBA00005196"/>
    </source>
</evidence>
<feature type="site" description="Could be important to modulate the pK values of the two catalytic cysteine residues" evidence="8">
    <location>
        <position position="216"/>
    </location>
</feature>
<dbReference type="Gene3D" id="3.10.310.10">
    <property type="entry name" value="Diaminopimelate Epimerase, Chain A, domain 1"/>
    <property type="match status" value="2"/>
</dbReference>
<dbReference type="UniPathway" id="UPA00034">
    <property type="reaction ID" value="UER00025"/>
</dbReference>
<dbReference type="GO" id="GO:0009089">
    <property type="term" value="P:lysine biosynthetic process via diaminopimelate"/>
    <property type="evidence" value="ECO:0007669"/>
    <property type="project" value="UniProtKB-UniRule"/>
</dbReference>
<keyword evidence="5 8" id="KW-0457">Lysine biosynthesis</keyword>
<evidence type="ECO:0000256" key="8">
    <source>
        <dbReference type="HAMAP-Rule" id="MF_00197"/>
    </source>
</evidence>
<keyword evidence="4 8" id="KW-0028">Amino-acid biosynthesis</keyword>